<protein>
    <submittedName>
        <fullName evidence="1">Uncharacterized protein</fullName>
    </submittedName>
</protein>
<dbReference type="Proteomes" id="UP000316621">
    <property type="component" value="Chromosome 6"/>
</dbReference>
<proteinExistence type="predicted"/>
<evidence type="ECO:0000313" key="2">
    <source>
        <dbReference type="Proteomes" id="UP000316621"/>
    </source>
</evidence>
<gene>
    <name evidence="1" type="ORF">C5167_008937</name>
</gene>
<dbReference type="EMBL" id="CM010720">
    <property type="protein sequence ID" value="RZC65251.1"/>
    <property type="molecule type" value="Genomic_DNA"/>
</dbReference>
<dbReference type="Gramene" id="RZC65251">
    <property type="protein sequence ID" value="RZC65251"/>
    <property type="gene ID" value="C5167_008937"/>
</dbReference>
<keyword evidence="2" id="KW-1185">Reference proteome</keyword>
<evidence type="ECO:0000313" key="1">
    <source>
        <dbReference type="EMBL" id="RZC65251.1"/>
    </source>
</evidence>
<dbReference type="AlphaFoldDB" id="A0A4Y7JZ25"/>
<name>A0A4Y7JZ25_PAPSO</name>
<accession>A0A4Y7JZ25</accession>
<reference evidence="1 2" key="1">
    <citation type="journal article" date="2018" name="Science">
        <title>The opium poppy genome and morphinan production.</title>
        <authorList>
            <person name="Guo L."/>
            <person name="Winzer T."/>
            <person name="Yang X."/>
            <person name="Li Y."/>
            <person name="Ning Z."/>
            <person name="He Z."/>
            <person name="Teodor R."/>
            <person name="Lu Y."/>
            <person name="Bowser T.A."/>
            <person name="Graham I.A."/>
            <person name="Ye K."/>
        </authorList>
    </citation>
    <scope>NUCLEOTIDE SEQUENCE [LARGE SCALE GENOMIC DNA]</scope>
    <source>
        <strain evidence="2">cv. HN1</strain>
        <tissue evidence="1">Leaves</tissue>
    </source>
</reference>
<organism evidence="1 2">
    <name type="scientific">Papaver somniferum</name>
    <name type="common">Opium poppy</name>
    <dbReference type="NCBI Taxonomy" id="3469"/>
    <lineage>
        <taxon>Eukaryota</taxon>
        <taxon>Viridiplantae</taxon>
        <taxon>Streptophyta</taxon>
        <taxon>Embryophyta</taxon>
        <taxon>Tracheophyta</taxon>
        <taxon>Spermatophyta</taxon>
        <taxon>Magnoliopsida</taxon>
        <taxon>Ranunculales</taxon>
        <taxon>Papaveraceae</taxon>
        <taxon>Papaveroideae</taxon>
        <taxon>Papaver</taxon>
    </lineage>
</organism>
<sequence>MGIPGFLTFQFRTKRLHDFEPHFGATSQKASSSTSRYLHSWDNIQSEEEWCGGRGSDTMEEIRSRIQQGEDASIKRQWVMTYAFS</sequence>